<comment type="subcellular location">
    <subcellularLocation>
        <location evidence="1 13">Cytoplasm</location>
    </subcellularLocation>
</comment>
<dbReference type="GO" id="GO:0051301">
    <property type="term" value="P:cell division"/>
    <property type="evidence" value="ECO:0007669"/>
    <property type="project" value="UniProtKB-KW"/>
</dbReference>
<dbReference type="InterPro" id="IPR050068">
    <property type="entry name" value="MurA_subfamily"/>
</dbReference>
<dbReference type="InterPro" id="IPR005750">
    <property type="entry name" value="UDP_GlcNAc_COvinyl_MurA"/>
</dbReference>
<name>A0A0L0MA23_9BURK</name>
<keyword evidence="5 13" id="KW-0808">Transferase</keyword>
<dbReference type="PANTHER" id="PTHR43783:SF1">
    <property type="entry name" value="UDP-N-ACETYLGLUCOSAMINE 1-CARBOXYVINYLTRANSFERASE"/>
    <property type="match status" value="1"/>
</dbReference>
<gene>
    <name evidence="13" type="primary">murA</name>
    <name evidence="15" type="ORF">BVER_03800</name>
</gene>
<reference evidence="16" key="1">
    <citation type="submission" date="2015-06" db="EMBL/GenBank/DDBJ databases">
        <title>Comparative genomics of Burkholderia leaf nodule symbionts.</title>
        <authorList>
            <person name="Carlier A."/>
            <person name="Eberl L."/>
            <person name="Pinto-Carbo M."/>
        </authorList>
    </citation>
    <scope>NUCLEOTIDE SEQUENCE [LARGE SCALE GENOMIC DNA]</scope>
    <source>
        <strain evidence="16">UZHbot4</strain>
    </source>
</reference>
<feature type="binding site" evidence="13">
    <location>
        <position position="93"/>
    </location>
    <ligand>
        <name>UDP-N-acetyl-alpha-D-glucosamine</name>
        <dbReference type="ChEBI" id="CHEBI:57705"/>
    </ligand>
</feature>
<dbReference type="InterPro" id="IPR013792">
    <property type="entry name" value="RNA3'P_cycl/enolpyr_Trfase_a/b"/>
</dbReference>
<dbReference type="Pfam" id="PF00275">
    <property type="entry name" value="EPSP_synthase"/>
    <property type="match status" value="1"/>
</dbReference>
<dbReference type="CDD" id="cd01555">
    <property type="entry name" value="UdpNAET"/>
    <property type="match status" value="1"/>
</dbReference>
<evidence type="ECO:0000256" key="9">
    <source>
        <dbReference type="ARBA" id="ARBA00023316"/>
    </source>
</evidence>
<comment type="caution">
    <text evidence="15">The sequence shown here is derived from an EMBL/GenBank/DDBJ whole genome shotgun (WGS) entry which is preliminary data.</text>
</comment>
<feature type="binding site" evidence="13">
    <location>
        <position position="327"/>
    </location>
    <ligand>
        <name>UDP-N-acetyl-alpha-D-glucosamine</name>
        <dbReference type="ChEBI" id="CHEBI:57705"/>
    </ligand>
</feature>
<feature type="domain" description="Enolpyruvate transferase" evidence="14">
    <location>
        <begin position="7"/>
        <end position="406"/>
    </location>
</feature>
<proteinExistence type="inferred from homology"/>
<dbReference type="PANTHER" id="PTHR43783">
    <property type="entry name" value="UDP-N-ACETYLGLUCOSAMINE 1-CARBOXYVINYLTRANSFERASE"/>
    <property type="match status" value="1"/>
</dbReference>
<comment type="pathway">
    <text evidence="2 13">Cell wall biogenesis; peptidoglycan biosynthesis.</text>
</comment>
<feature type="modified residue" description="2-(S-cysteinyl)pyruvic acid O-phosphothioketal" evidence="13">
    <location>
        <position position="117"/>
    </location>
</feature>
<dbReference type="Gene3D" id="3.65.10.10">
    <property type="entry name" value="Enolpyruvate transferase domain"/>
    <property type="match status" value="2"/>
</dbReference>
<dbReference type="GO" id="GO:0019277">
    <property type="term" value="P:UDP-N-acetylgalactosamine biosynthetic process"/>
    <property type="evidence" value="ECO:0007669"/>
    <property type="project" value="InterPro"/>
</dbReference>
<evidence type="ECO:0000256" key="6">
    <source>
        <dbReference type="ARBA" id="ARBA00022960"/>
    </source>
</evidence>
<dbReference type="SUPFAM" id="SSF55205">
    <property type="entry name" value="EPT/RTPC-like"/>
    <property type="match status" value="1"/>
</dbReference>
<keyword evidence="4 13" id="KW-0132">Cell division</keyword>
<dbReference type="GO" id="GO:0071555">
    <property type="term" value="P:cell wall organization"/>
    <property type="evidence" value="ECO:0007669"/>
    <property type="project" value="UniProtKB-KW"/>
</dbReference>
<comment type="catalytic activity">
    <reaction evidence="12 13">
        <text>phosphoenolpyruvate + UDP-N-acetyl-alpha-D-glucosamine = UDP-N-acetyl-3-O-(1-carboxyvinyl)-alpha-D-glucosamine + phosphate</text>
        <dbReference type="Rhea" id="RHEA:18681"/>
        <dbReference type="ChEBI" id="CHEBI:43474"/>
        <dbReference type="ChEBI" id="CHEBI:57705"/>
        <dbReference type="ChEBI" id="CHEBI:58702"/>
        <dbReference type="ChEBI" id="CHEBI:68483"/>
        <dbReference type="EC" id="2.5.1.7"/>
    </reaction>
</comment>
<keyword evidence="7 13" id="KW-0573">Peptidoglycan synthesis</keyword>
<comment type="caution">
    <text evidence="13">Lacks conserved residue(s) required for the propagation of feature annotation.</text>
</comment>
<keyword evidence="6 13" id="KW-0133">Cell shape</keyword>
<evidence type="ECO:0000313" key="16">
    <source>
        <dbReference type="Proteomes" id="UP000036959"/>
    </source>
</evidence>
<feature type="active site" description="Proton donor" evidence="13">
    <location>
        <position position="117"/>
    </location>
</feature>
<dbReference type="RefSeq" id="WP_050455202.1">
    <property type="nucleotide sequence ID" value="NZ_LFJJ01000171.1"/>
</dbReference>
<evidence type="ECO:0000256" key="1">
    <source>
        <dbReference type="ARBA" id="ARBA00004496"/>
    </source>
</evidence>
<evidence type="ECO:0000256" key="5">
    <source>
        <dbReference type="ARBA" id="ARBA00022679"/>
    </source>
</evidence>
<protein>
    <recommendedName>
        <fullName evidence="13">UDP-N-acetylglucosamine 1-carboxyvinyltransferase</fullName>
        <ecNumber evidence="13">2.5.1.7</ecNumber>
    </recommendedName>
    <alternativeName>
        <fullName evidence="13">Enoylpyruvate transferase</fullName>
    </alternativeName>
    <alternativeName>
        <fullName evidence="13">UDP-N-acetylglucosamine enolpyruvyl transferase</fullName>
        <shortName evidence="13">EPT</shortName>
    </alternativeName>
</protein>
<evidence type="ECO:0000256" key="8">
    <source>
        <dbReference type="ARBA" id="ARBA00023306"/>
    </source>
</evidence>
<dbReference type="GO" id="GO:0005737">
    <property type="term" value="C:cytoplasm"/>
    <property type="evidence" value="ECO:0007669"/>
    <property type="project" value="UniProtKB-SubCell"/>
</dbReference>
<dbReference type="HAMAP" id="MF_00111">
    <property type="entry name" value="MurA"/>
    <property type="match status" value="1"/>
</dbReference>
<comment type="function">
    <text evidence="13">Cell wall formation. Adds enolpyruvyl to UDP-N-acetylglucosamine.</text>
</comment>
<dbReference type="OrthoDB" id="9803760at2"/>
<comment type="similarity">
    <text evidence="11 13">Belongs to the EPSP synthase family. MurA subfamily.</text>
</comment>
<dbReference type="GO" id="GO:0009252">
    <property type="term" value="P:peptidoglycan biosynthetic process"/>
    <property type="evidence" value="ECO:0007669"/>
    <property type="project" value="UniProtKB-UniRule"/>
</dbReference>
<evidence type="ECO:0000256" key="11">
    <source>
        <dbReference type="ARBA" id="ARBA00038367"/>
    </source>
</evidence>
<evidence type="ECO:0000256" key="13">
    <source>
        <dbReference type="HAMAP-Rule" id="MF_00111"/>
    </source>
</evidence>
<feature type="binding site" evidence="13">
    <location>
        <begin position="122"/>
        <end position="126"/>
    </location>
    <ligand>
        <name>UDP-N-acetyl-alpha-D-glucosamine</name>
        <dbReference type="ChEBI" id="CHEBI:57705"/>
    </ligand>
</feature>
<dbReference type="EC" id="2.5.1.7" evidence="13"/>
<keyword evidence="9 13" id="KW-0961">Cell wall biogenesis/degradation</keyword>
<dbReference type="InterPro" id="IPR001986">
    <property type="entry name" value="Enolpyruvate_Tfrase_dom"/>
</dbReference>
<evidence type="ECO:0000313" key="15">
    <source>
        <dbReference type="EMBL" id="KND58779.1"/>
    </source>
</evidence>
<organism evidence="15 16">
    <name type="scientific">Candidatus Burkholderia verschuerenii</name>
    <dbReference type="NCBI Taxonomy" id="242163"/>
    <lineage>
        <taxon>Bacteria</taxon>
        <taxon>Pseudomonadati</taxon>
        <taxon>Pseudomonadota</taxon>
        <taxon>Betaproteobacteria</taxon>
        <taxon>Burkholderiales</taxon>
        <taxon>Burkholderiaceae</taxon>
        <taxon>Burkholderia</taxon>
    </lineage>
</organism>
<dbReference type="InterPro" id="IPR036968">
    <property type="entry name" value="Enolpyruvate_Tfrase_sf"/>
</dbReference>
<evidence type="ECO:0000256" key="4">
    <source>
        <dbReference type="ARBA" id="ARBA00022618"/>
    </source>
</evidence>
<sequence length="422" mass="44868">MDKLVITGGTKLSGEIKVSGAKNAALPILCASLLTADDVHLSNVPNLQDVRTTLKLLKQMGVQSEVSADGRVTLNASKVDNLVAPYEMVKTMRASILVLGPLVARFGEAKVSLPGGCAIGARPVDQHIKGLQAMGAEINIEHGFIEARAKRLKGARIVTDMITVTGTENLLMAAVLADGETVIENAAREPEVTDLAHLLVKMGAKIDGIGTDRLVIYGVDKLHGAKHDVVPDRIEAGTFLCAVAAAGGDVTLRKVALSLLDAVTAKLREAGVKIEEGDDWMRVSMTKRADAVNIRTSEYPAFPTDMQAQFMALNSVANGTAQVVETIFENRFMHVQELNRLGANITIDGNTALVHGVEKLSGAKVMATDLRASASLVIAAMCADGETLIDRIYHLDRGYDRMESKLTAVGANVRRIKGSGGE</sequence>
<evidence type="ECO:0000256" key="2">
    <source>
        <dbReference type="ARBA" id="ARBA00004752"/>
    </source>
</evidence>
<feature type="binding site" evidence="13">
    <location>
        <begin position="22"/>
        <end position="23"/>
    </location>
    <ligand>
        <name>phosphoenolpyruvate</name>
        <dbReference type="ChEBI" id="CHEBI:58702"/>
    </ligand>
</feature>
<keyword evidence="10 13" id="KW-0670">Pyruvate</keyword>
<dbReference type="GO" id="GO:0008760">
    <property type="term" value="F:UDP-N-acetylglucosamine 1-carboxyvinyltransferase activity"/>
    <property type="evidence" value="ECO:0007669"/>
    <property type="project" value="UniProtKB-UniRule"/>
</dbReference>
<keyword evidence="16" id="KW-1185">Reference proteome</keyword>
<dbReference type="NCBIfam" id="TIGR01072">
    <property type="entry name" value="murA"/>
    <property type="match status" value="1"/>
</dbReference>
<dbReference type="EMBL" id="LFJJ01000171">
    <property type="protein sequence ID" value="KND58779.1"/>
    <property type="molecule type" value="Genomic_DNA"/>
</dbReference>
<keyword evidence="8 13" id="KW-0131">Cell cycle</keyword>
<feature type="binding site" evidence="13">
    <location>
        <position position="305"/>
    </location>
    <ligand>
        <name>UDP-N-acetyl-alpha-D-glucosamine</name>
        <dbReference type="ChEBI" id="CHEBI:57705"/>
    </ligand>
</feature>
<evidence type="ECO:0000256" key="7">
    <source>
        <dbReference type="ARBA" id="ARBA00022984"/>
    </source>
</evidence>
<dbReference type="FunFam" id="3.65.10.10:FF:000001">
    <property type="entry name" value="UDP-N-acetylglucosamine 1-carboxyvinyltransferase"/>
    <property type="match status" value="1"/>
</dbReference>
<evidence type="ECO:0000259" key="14">
    <source>
        <dbReference type="Pfam" id="PF00275"/>
    </source>
</evidence>
<evidence type="ECO:0000256" key="3">
    <source>
        <dbReference type="ARBA" id="ARBA00022490"/>
    </source>
</evidence>
<dbReference type="Proteomes" id="UP000036959">
    <property type="component" value="Unassembled WGS sequence"/>
</dbReference>
<accession>A0A0L0MA23</accession>
<keyword evidence="3 13" id="KW-0963">Cytoplasm</keyword>
<evidence type="ECO:0000256" key="10">
    <source>
        <dbReference type="ARBA" id="ARBA00023317"/>
    </source>
</evidence>
<evidence type="ECO:0000256" key="12">
    <source>
        <dbReference type="ARBA" id="ARBA00047527"/>
    </source>
</evidence>
<dbReference type="NCBIfam" id="NF006873">
    <property type="entry name" value="PRK09369.1"/>
    <property type="match status" value="1"/>
</dbReference>
<dbReference type="UniPathway" id="UPA00219"/>
<dbReference type="AlphaFoldDB" id="A0A0L0MA23"/>
<dbReference type="PATRIC" id="fig|242163.4.peg.2015"/>
<dbReference type="GO" id="GO:0008360">
    <property type="term" value="P:regulation of cell shape"/>
    <property type="evidence" value="ECO:0007669"/>
    <property type="project" value="UniProtKB-KW"/>
</dbReference>